<evidence type="ECO:0000256" key="3">
    <source>
        <dbReference type="ARBA" id="ARBA00022692"/>
    </source>
</evidence>
<dbReference type="EMBL" id="QKSB01000001">
    <property type="protein sequence ID" value="PZE18820.1"/>
    <property type="molecule type" value="Genomic_DNA"/>
</dbReference>
<dbReference type="AlphaFoldDB" id="A0A2W1N5F6"/>
<feature type="domain" description="ABC transporter" evidence="9">
    <location>
        <begin position="376"/>
        <end position="609"/>
    </location>
</feature>
<evidence type="ECO:0000256" key="4">
    <source>
        <dbReference type="ARBA" id="ARBA00022741"/>
    </source>
</evidence>
<evidence type="ECO:0000259" key="9">
    <source>
        <dbReference type="PROSITE" id="PS50893"/>
    </source>
</evidence>
<feature type="transmembrane region" description="Helical" evidence="8">
    <location>
        <begin position="181"/>
        <end position="212"/>
    </location>
</feature>
<keyword evidence="6 8" id="KW-1133">Transmembrane helix</keyword>
<dbReference type="InterPro" id="IPR027417">
    <property type="entry name" value="P-loop_NTPase"/>
</dbReference>
<evidence type="ECO:0000256" key="5">
    <source>
        <dbReference type="ARBA" id="ARBA00022840"/>
    </source>
</evidence>
<dbReference type="PANTHER" id="PTHR43394:SF1">
    <property type="entry name" value="ATP-BINDING CASSETTE SUB-FAMILY B MEMBER 10, MITOCHONDRIAL"/>
    <property type="match status" value="1"/>
</dbReference>
<sequence length="613" mass="68504">MKGLVQIFKLSFSQKRSAYLTIVSNFFYVIFNLISLILFIPFLNLIFKPEGLIKITQMPAPSWINREDIMGYFGDKYDYEMGQFIIEYGKIGALAFICVSVLIAFFLKNLFRYGAVYHQSYMRMAVVRDLRYNLFKKAICLPIAYHTDERKGNLLSRMTSDLNEVEIAVVYLLEIIFREPIAVVISLGFLFYVSVPLTLFSLILLPISGFLISKIGKSLKRTSVQGQEKMGTLLSLIEEAIGGVRIIKAFTAENTILKRFTKENNKHQELTTSAFRKKDLASPLNEFLGAAIMVGIVWYGGSLILEDKGTLNGEQFMGFIIVFSQLLRPISGIANGLTSFKKAEASLERIDEVLDIKDTILPAKNPIEKTTFESEIVFNKVNFSYKETQVLKNISFELKKGKTIALVGESGSGKSTISDLIPRFYDINSGEILIDGINIKDISIPQLRNLISIVSQESVLFNDTIANNISFGKPDATSAEIEAAAKIANAHEFIKDLEHGYATTIGDRGNKLSGGQKQRISIARAVLADSPIMIFDEATSALDTESEKVVQKALDNLMSNRTSLVIAHRLSTIRNADQIIVLKQGEIVESGNHDQLIAEKGYYYSLCQIQQLV</sequence>
<dbReference type="OrthoDB" id="9780296at2"/>
<dbReference type="PROSITE" id="PS00211">
    <property type="entry name" value="ABC_TRANSPORTER_1"/>
    <property type="match status" value="1"/>
</dbReference>
<evidence type="ECO:0000313" key="11">
    <source>
        <dbReference type="EMBL" id="PZE18820.1"/>
    </source>
</evidence>
<evidence type="ECO:0000256" key="7">
    <source>
        <dbReference type="ARBA" id="ARBA00023136"/>
    </source>
</evidence>
<dbReference type="GO" id="GO:0005524">
    <property type="term" value="F:ATP binding"/>
    <property type="evidence" value="ECO:0007669"/>
    <property type="project" value="UniProtKB-KW"/>
</dbReference>
<dbReference type="GO" id="GO:0016887">
    <property type="term" value="F:ATP hydrolysis activity"/>
    <property type="evidence" value="ECO:0007669"/>
    <property type="project" value="InterPro"/>
</dbReference>
<dbReference type="Gene3D" id="3.40.50.300">
    <property type="entry name" value="P-loop containing nucleotide triphosphate hydrolases"/>
    <property type="match status" value="1"/>
</dbReference>
<proteinExistence type="predicted"/>
<keyword evidence="4" id="KW-0547">Nucleotide-binding</keyword>
<dbReference type="InterPro" id="IPR039421">
    <property type="entry name" value="Type_1_exporter"/>
</dbReference>
<keyword evidence="5 11" id="KW-0067">ATP-binding</keyword>
<dbReference type="GO" id="GO:0015421">
    <property type="term" value="F:ABC-type oligopeptide transporter activity"/>
    <property type="evidence" value="ECO:0007669"/>
    <property type="project" value="TreeGrafter"/>
</dbReference>
<dbReference type="CDD" id="cd18552">
    <property type="entry name" value="ABC_6TM_MsbA_like"/>
    <property type="match status" value="1"/>
</dbReference>
<evidence type="ECO:0000256" key="6">
    <source>
        <dbReference type="ARBA" id="ARBA00022989"/>
    </source>
</evidence>
<dbReference type="PROSITE" id="PS50893">
    <property type="entry name" value="ABC_TRANSPORTER_2"/>
    <property type="match status" value="1"/>
</dbReference>
<evidence type="ECO:0000259" key="10">
    <source>
        <dbReference type="PROSITE" id="PS50929"/>
    </source>
</evidence>
<evidence type="ECO:0000256" key="8">
    <source>
        <dbReference type="SAM" id="Phobius"/>
    </source>
</evidence>
<dbReference type="GO" id="GO:0005886">
    <property type="term" value="C:plasma membrane"/>
    <property type="evidence" value="ECO:0007669"/>
    <property type="project" value="UniProtKB-SubCell"/>
</dbReference>
<reference evidence="11 12" key="1">
    <citation type="submission" date="2018-06" db="EMBL/GenBank/DDBJ databases">
        <title>The draft genome sequence of Crocinitomix sp. SM1701.</title>
        <authorList>
            <person name="Zhang X."/>
        </authorList>
    </citation>
    <scope>NUCLEOTIDE SEQUENCE [LARGE SCALE GENOMIC DNA]</scope>
    <source>
        <strain evidence="11 12">SM1701</strain>
    </source>
</reference>
<comment type="subcellular location">
    <subcellularLocation>
        <location evidence="1">Cell membrane</location>
        <topology evidence="1">Multi-pass membrane protein</topology>
    </subcellularLocation>
</comment>
<organism evidence="11 12">
    <name type="scientific">Putridiphycobacter roseus</name>
    <dbReference type="NCBI Taxonomy" id="2219161"/>
    <lineage>
        <taxon>Bacteria</taxon>
        <taxon>Pseudomonadati</taxon>
        <taxon>Bacteroidota</taxon>
        <taxon>Flavobacteriia</taxon>
        <taxon>Flavobacteriales</taxon>
        <taxon>Crocinitomicaceae</taxon>
        <taxon>Putridiphycobacter</taxon>
    </lineage>
</organism>
<dbReference type="Pfam" id="PF00664">
    <property type="entry name" value="ABC_membrane"/>
    <property type="match status" value="1"/>
</dbReference>
<dbReference type="InterPro" id="IPR036640">
    <property type="entry name" value="ABC1_TM_sf"/>
</dbReference>
<keyword evidence="7 8" id="KW-0472">Membrane</keyword>
<dbReference type="SMART" id="SM00382">
    <property type="entry name" value="AAA"/>
    <property type="match status" value="1"/>
</dbReference>
<comment type="caution">
    <text evidence="11">The sequence shown here is derived from an EMBL/GenBank/DDBJ whole genome shotgun (WGS) entry which is preliminary data.</text>
</comment>
<keyword evidence="12" id="KW-1185">Reference proteome</keyword>
<accession>A0A2W1N5F6</accession>
<keyword evidence="2" id="KW-0813">Transport</keyword>
<keyword evidence="3 8" id="KW-0812">Transmembrane</keyword>
<name>A0A2W1N5F6_9FLAO</name>
<dbReference type="Pfam" id="PF00005">
    <property type="entry name" value="ABC_tran"/>
    <property type="match status" value="1"/>
</dbReference>
<evidence type="ECO:0000313" key="12">
    <source>
        <dbReference type="Proteomes" id="UP000249248"/>
    </source>
</evidence>
<dbReference type="Proteomes" id="UP000249248">
    <property type="component" value="Unassembled WGS sequence"/>
</dbReference>
<dbReference type="PANTHER" id="PTHR43394">
    <property type="entry name" value="ATP-DEPENDENT PERMEASE MDL1, MITOCHONDRIAL"/>
    <property type="match status" value="1"/>
</dbReference>
<protein>
    <submittedName>
        <fullName evidence="11">ABC transporter ATP-binding protein</fullName>
    </submittedName>
</protein>
<evidence type="ECO:0000256" key="1">
    <source>
        <dbReference type="ARBA" id="ARBA00004651"/>
    </source>
</evidence>
<dbReference type="Gene3D" id="1.20.1560.10">
    <property type="entry name" value="ABC transporter type 1, transmembrane domain"/>
    <property type="match status" value="1"/>
</dbReference>
<feature type="transmembrane region" description="Helical" evidence="8">
    <location>
        <begin position="26"/>
        <end position="47"/>
    </location>
</feature>
<dbReference type="InterPro" id="IPR017871">
    <property type="entry name" value="ABC_transporter-like_CS"/>
</dbReference>
<evidence type="ECO:0000256" key="2">
    <source>
        <dbReference type="ARBA" id="ARBA00022448"/>
    </source>
</evidence>
<dbReference type="SUPFAM" id="SSF52540">
    <property type="entry name" value="P-loop containing nucleoside triphosphate hydrolases"/>
    <property type="match status" value="1"/>
</dbReference>
<feature type="domain" description="ABC transmembrane type-1" evidence="10">
    <location>
        <begin position="20"/>
        <end position="342"/>
    </location>
</feature>
<feature type="transmembrane region" description="Helical" evidence="8">
    <location>
        <begin position="91"/>
        <end position="111"/>
    </location>
</feature>
<dbReference type="PROSITE" id="PS50929">
    <property type="entry name" value="ABC_TM1F"/>
    <property type="match status" value="1"/>
</dbReference>
<dbReference type="InterPro" id="IPR003439">
    <property type="entry name" value="ABC_transporter-like_ATP-bd"/>
</dbReference>
<dbReference type="InterPro" id="IPR011527">
    <property type="entry name" value="ABC1_TM_dom"/>
</dbReference>
<dbReference type="FunFam" id="3.40.50.300:FF:000287">
    <property type="entry name" value="Multidrug ABC transporter ATP-binding protein"/>
    <property type="match status" value="1"/>
</dbReference>
<gene>
    <name evidence="11" type="ORF">DNU06_03030</name>
</gene>
<dbReference type="SUPFAM" id="SSF90123">
    <property type="entry name" value="ABC transporter transmembrane region"/>
    <property type="match status" value="1"/>
</dbReference>
<dbReference type="InterPro" id="IPR003593">
    <property type="entry name" value="AAA+_ATPase"/>
</dbReference>